<evidence type="ECO:0000313" key="2">
    <source>
        <dbReference type="EMBL" id="MFD1440572.1"/>
    </source>
</evidence>
<proteinExistence type="predicted"/>
<evidence type="ECO:0000313" key="3">
    <source>
        <dbReference type="Proteomes" id="UP001597212"/>
    </source>
</evidence>
<name>A0ABW4CT67_9LACO</name>
<keyword evidence="3" id="KW-1185">Reference proteome</keyword>
<evidence type="ECO:0000256" key="1">
    <source>
        <dbReference type="SAM" id="MobiDB-lite"/>
    </source>
</evidence>
<dbReference type="RefSeq" id="WP_379909185.1">
    <property type="nucleotide sequence ID" value="NZ_JBHTOK010000018.1"/>
</dbReference>
<gene>
    <name evidence="2" type="ORF">ACFQ5K_04095</name>
</gene>
<accession>A0ABW4CT67</accession>
<sequence length="487" mass="54100">MLATQLGLSRDHPLAGWHVLTILYREGTGSNEPNTLDYLFQRYNEDYVDTAAGEGLITKAALKGVLEVLETQGGLIASAQRKVRLYTDSGKPLIRTTKIFRITARGSEMLRVMRQVIEAENTITANTNRIGEFVTLLASLTGDQLLATDTRLYNAFRNMLIAYGDVMRGMHKLDEDVDELANNLAFDHGSQAAKQLQEMLTKKAVPAYLTLLEQADPVRALAEDDEFAARVARSQQGEDDLDTDRAVNNQLKLTTRAINTQAYVKRELDAMEMSFFGSQQAVDRSLDSVFLLFQTINSAITLLSQEYEHAQQQTIDIKALNQDLDHLLAHVERVQLPSALPRHLPFDRDPESDPDDLLNATTMGPVISTASERRVKSVTEADNPKVSDELLPVSDQKAALAELQGLVMQDPTHGRVDHNLTLTTTIARDELVKLYAATGYRRFTNFSCFGRSVHAVQALPATGGLWLHCQGETLSAYLPSGFTFEFD</sequence>
<dbReference type="EMBL" id="JBHTOK010000018">
    <property type="protein sequence ID" value="MFD1440572.1"/>
    <property type="molecule type" value="Genomic_DNA"/>
</dbReference>
<protein>
    <submittedName>
        <fullName evidence="2">Uncharacterized protein</fullName>
    </submittedName>
</protein>
<feature type="region of interest" description="Disordered" evidence="1">
    <location>
        <begin position="341"/>
        <end position="363"/>
    </location>
</feature>
<comment type="caution">
    <text evidence="2">The sequence shown here is derived from an EMBL/GenBank/DDBJ whole genome shotgun (WGS) entry which is preliminary data.</text>
</comment>
<organism evidence="2 3">
    <name type="scientific">Lacticaseibacillus hegangensis</name>
    <dbReference type="NCBI Taxonomy" id="2486010"/>
    <lineage>
        <taxon>Bacteria</taxon>
        <taxon>Bacillati</taxon>
        <taxon>Bacillota</taxon>
        <taxon>Bacilli</taxon>
        <taxon>Lactobacillales</taxon>
        <taxon>Lactobacillaceae</taxon>
        <taxon>Lacticaseibacillus</taxon>
    </lineage>
</organism>
<reference evidence="3" key="1">
    <citation type="journal article" date="2019" name="Int. J. Syst. Evol. Microbiol.">
        <title>The Global Catalogue of Microorganisms (GCM) 10K type strain sequencing project: providing services to taxonomists for standard genome sequencing and annotation.</title>
        <authorList>
            <consortium name="The Broad Institute Genomics Platform"/>
            <consortium name="The Broad Institute Genome Sequencing Center for Infectious Disease"/>
            <person name="Wu L."/>
            <person name="Ma J."/>
        </authorList>
    </citation>
    <scope>NUCLEOTIDE SEQUENCE [LARGE SCALE GENOMIC DNA]</scope>
    <source>
        <strain evidence="3">CCM 8912</strain>
    </source>
</reference>
<dbReference type="Proteomes" id="UP001597212">
    <property type="component" value="Unassembled WGS sequence"/>
</dbReference>